<accession>A0AAD8PC01</accession>
<comment type="caution">
    <text evidence="1">The sequence shown here is derived from an EMBL/GenBank/DDBJ whole genome shotgun (WGS) entry which is preliminary data.</text>
</comment>
<keyword evidence="2" id="KW-1185">Reference proteome</keyword>
<evidence type="ECO:0000313" key="1">
    <source>
        <dbReference type="EMBL" id="KAK1441438.1"/>
    </source>
</evidence>
<dbReference type="EMBL" id="JAUHHV010000001">
    <property type="protein sequence ID" value="KAK1441438.1"/>
    <property type="molecule type" value="Genomic_DNA"/>
</dbReference>
<dbReference type="Proteomes" id="UP001229421">
    <property type="component" value="Unassembled WGS sequence"/>
</dbReference>
<dbReference type="AlphaFoldDB" id="A0AAD8PC01"/>
<gene>
    <name evidence="1" type="ORF">QVD17_07327</name>
</gene>
<name>A0AAD8PC01_TARER</name>
<sequence>MVKLSVSKLMIAVWAFAVICFNGFVPVPPVASLQLPTSSVIAYSLSIRSSAGADVCPIFDIDDSMVQVKCFKEQANPEPHRVIVAGLASSGVRFSGMGAEKWDGRL</sequence>
<proteinExistence type="predicted"/>
<reference evidence="1" key="1">
    <citation type="journal article" date="2023" name="bioRxiv">
        <title>Improved chromosome-level genome assembly for marigold (Tagetes erecta).</title>
        <authorList>
            <person name="Jiang F."/>
            <person name="Yuan L."/>
            <person name="Wang S."/>
            <person name="Wang H."/>
            <person name="Xu D."/>
            <person name="Wang A."/>
            <person name="Fan W."/>
        </authorList>
    </citation>
    <scope>NUCLEOTIDE SEQUENCE</scope>
    <source>
        <strain evidence="1">WSJ</strain>
        <tissue evidence="1">Leaf</tissue>
    </source>
</reference>
<organism evidence="1 2">
    <name type="scientific">Tagetes erecta</name>
    <name type="common">African marigold</name>
    <dbReference type="NCBI Taxonomy" id="13708"/>
    <lineage>
        <taxon>Eukaryota</taxon>
        <taxon>Viridiplantae</taxon>
        <taxon>Streptophyta</taxon>
        <taxon>Embryophyta</taxon>
        <taxon>Tracheophyta</taxon>
        <taxon>Spermatophyta</taxon>
        <taxon>Magnoliopsida</taxon>
        <taxon>eudicotyledons</taxon>
        <taxon>Gunneridae</taxon>
        <taxon>Pentapetalae</taxon>
        <taxon>asterids</taxon>
        <taxon>campanulids</taxon>
        <taxon>Asterales</taxon>
        <taxon>Asteraceae</taxon>
        <taxon>Asteroideae</taxon>
        <taxon>Heliantheae alliance</taxon>
        <taxon>Tageteae</taxon>
        <taxon>Tagetes</taxon>
    </lineage>
</organism>
<evidence type="ECO:0000313" key="2">
    <source>
        <dbReference type="Proteomes" id="UP001229421"/>
    </source>
</evidence>
<protein>
    <submittedName>
        <fullName evidence="1">Uncharacterized protein</fullName>
    </submittedName>
</protein>